<feature type="transmembrane region" description="Helical" evidence="1">
    <location>
        <begin position="20"/>
        <end position="44"/>
    </location>
</feature>
<dbReference type="Proteomes" id="UP001054252">
    <property type="component" value="Unassembled WGS sequence"/>
</dbReference>
<dbReference type="AlphaFoldDB" id="A0AAV5MFG2"/>
<keyword evidence="1" id="KW-0472">Membrane</keyword>
<comment type="caution">
    <text evidence="2">The sequence shown here is derived from an EMBL/GenBank/DDBJ whole genome shotgun (WGS) entry which is preliminary data.</text>
</comment>
<evidence type="ECO:0000256" key="1">
    <source>
        <dbReference type="SAM" id="Phobius"/>
    </source>
</evidence>
<gene>
    <name evidence="2" type="ORF">SLEP1_g55413</name>
</gene>
<sequence>MPWFSDLVPWVGSLSLYLQIWVWYPRVLFGFSSFLASTMIVAAMEANANANARPISMPFNDRNELLVQLCFASTINTNFSWVITS</sequence>
<organism evidence="2 3">
    <name type="scientific">Rubroshorea leprosula</name>
    <dbReference type="NCBI Taxonomy" id="152421"/>
    <lineage>
        <taxon>Eukaryota</taxon>
        <taxon>Viridiplantae</taxon>
        <taxon>Streptophyta</taxon>
        <taxon>Embryophyta</taxon>
        <taxon>Tracheophyta</taxon>
        <taxon>Spermatophyta</taxon>
        <taxon>Magnoliopsida</taxon>
        <taxon>eudicotyledons</taxon>
        <taxon>Gunneridae</taxon>
        <taxon>Pentapetalae</taxon>
        <taxon>rosids</taxon>
        <taxon>malvids</taxon>
        <taxon>Malvales</taxon>
        <taxon>Dipterocarpaceae</taxon>
        <taxon>Rubroshorea</taxon>
    </lineage>
</organism>
<keyword evidence="1" id="KW-1133">Transmembrane helix</keyword>
<keyword evidence="1" id="KW-0812">Transmembrane</keyword>
<accession>A0AAV5MFG2</accession>
<evidence type="ECO:0000313" key="3">
    <source>
        <dbReference type="Proteomes" id="UP001054252"/>
    </source>
</evidence>
<evidence type="ECO:0000313" key="2">
    <source>
        <dbReference type="EMBL" id="GKV48616.1"/>
    </source>
</evidence>
<keyword evidence="3" id="KW-1185">Reference proteome</keyword>
<protein>
    <submittedName>
        <fullName evidence="2">Uncharacterized protein</fullName>
    </submittedName>
</protein>
<dbReference type="EMBL" id="BPVZ01000263">
    <property type="protein sequence ID" value="GKV48616.1"/>
    <property type="molecule type" value="Genomic_DNA"/>
</dbReference>
<reference evidence="2 3" key="1">
    <citation type="journal article" date="2021" name="Commun. Biol.">
        <title>The genome of Shorea leprosula (Dipterocarpaceae) highlights the ecological relevance of drought in aseasonal tropical rainforests.</title>
        <authorList>
            <person name="Ng K.K.S."/>
            <person name="Kobayashi M.J."/>
            <person name="Fawcett J.A."/>
            <person name="Hatakeyama M."/>
            <person name="Paape T."/>
            <person name="Ng C.H."/>
            <person name="Ang C.C."/>
            <person name="Tnah L.H."/>
            <person name="Lee C.T."/>
            <person name="Nishiyama T."/>
            <person name="Sese J."/>
            <person name="O'Brien M.J."/>
            <person name="Copetti D."/>
            <person name="Mohd Noor M.I."/>
            <person name="Ong R.C."/>
            <person name="Putra M."/>
            <person name="Sireger I.Z."/>
            <person name="Indrioko S."/>
            <person name="Kosugi Y."/>
            <person name="Izuno A."/>
            <person name="Isagi Y."/>
            <person name="Lee S.L."/>
            <person name="Shimizu K.K."/>
        </authorList>
    </citation>
    <scope>NUCLEOTIDE SEQUENCE [LARGE SCALE GENOMIC DNA]</scope>
    <source>
        <strain evidence="2">214</strain>
    </source>
</reference>
<name>A0AAV5MFG2_9ROSI</name>
<proteinExistence type="predicted"/>